<evidence type="ECO:0000256" key="2">
    <source>
        <dbReference type="ARBA" id="ARBA00004319"/>
    </source>
</evidence>
<evidence type="ECO:0000256" key="7">
    <source>
        <dbReference type="ARBA" id="ARBA00022824"/>
    </source>
</evidence>
<keyword evidence="10 11" id="KW-0676">Redox-active center</keyword>
<dbReference type="PROSITE" id="PS51352">
    <property type="entry name" value="THIOREDOXIN_2"/>
    <property type="match status" value="2"/>
</dbReference>
<evidence type="ECO:0000256" key="1">
    <source>
        <dbReference type="ARBA" id="ARBA00001182"/>
    </source>
</evidence>
<feature type="domain" description="Thioredoxin" evidence="14">
    <location>
        <begin position="1"/>
        <end position="128"/>
    </location>
</feature>
<dbReference type="Pfam" id="PF00085">
    <property type="entry name" value="Thioredoxin"/>
    <property type="match status" value="2"/>
</dbReference>
<dbReference type="PANTHER" id="PTHR18929:SF132">
    <property type="entry name" value="PROTEIN DISULFIDE-ISOMERASE A3"/>
    <property type="match status" value="1"/>
</dbReference>
<dbReference type="SUPFAM" id="SSF52833">
    <property type="entry name" value="Thioredoxin-like"/>
    <property type="match status" value="4"/>
</dbReference>
<dbReference type="NCBIfam" id="TIGR01126">
    <property type="entry name" value="pdi_dom"/>
    <property type="match status" value="2"/>
</dbReference>
<sequence>MIGAKTAFFATLLAVAYGAGAVLEYTDGNFDDLIKTHELALVKFYAPWCGHCKRMAPEFEKAAPKLLANDPPVALIKVDCTVEKTVCETHGVKGYPTLKIFRNGVVAQDYDGPREADGIIKFMRGQSGPSSKELNSVADFDKIIAGDENVVIGFFESESKLKDSFLKVADTERDRFSFAHTSNKDVLKKAGYTDDIVVYVPKKLHNKFDSNEFKYDGNYDTDKIKNFLVQETVGLAGIRTQGNLYQFESKPIVIVYYNVDYVKDPKGSNYWRNRVLKVAQNYKRKVQFAVSNKEEFSQEIETNGLGERKDSDKPIVVVLTNEGKFPMDQEFSIDNLQQFVDEVLSGNAEPYMKSEAVPEEQGDLKVAVGKNFKELILDSDKDVLIEFYAPWCGHCKSLAPKYEELATKLKDEDVIIAKMDATANDVPPLFEVRGFPTLFWLPKNSKSSPVPYNGGREVKDFVSFISRHSTDGLRGYARDGKKKKKTEL</sequence>
<evidence type="ECO:0000256" key="9">
    <source>
        <dbReference type="ARBA" id="ARBA00023235"/>
    </source>
</evidence>
<evidence type="ECO:0000256" key="6">
    <source>
        <dbReference type="ARBA" id="ARBA00022737"/>
    </source>
</evidence>
<dbReference type="OrthoDB" id="427280at2759"/>
<dbReference type="GO" id="GO:0003756">
    <property type="term" value="F:protein disulfide isomerase activity"/>
    <property type="evidence" value="ECO:0007669"/>
    <property type="project" value="UniProtKB-EC"/>
</dbReference>
<evidence type="ECO:0000256" key="8">
    <source>
        <dbReference type="ARBA" id="ARBA00023157"/>
    </source>
</evidence>
<keyword evidence="16" id="KW-1185">Reference proteome</keyword>
<dbReference type="FunFam" id="3.40.30.10:FF:000017">
    <property type="entry name" value="Protein disulfide-isomerase A4"/>
    <property type="match status" value="1"/>
</dbReference>
<keyword evidence="7" id="KW-0256">Endoplasmic reticulum</keyword>
<organism evidence="15 16">
    <name type="scientific">Caenorhabditis angaria</name>
    <dbReference type="NCBI Taxonomy" id="860376"/>
    <lineage>
        <taxon>Eukaryota</taxon>
        <taxon>Metazoa</taxon>
        <taxon>Ecdysozoa</taxon>
        <taxon>Nematoda</taxon>
        <taxon>Chromadorea</taxon>
        <taxon>Rhabditida</taxon>
        <taxon>Rhabditina</taxon>
        <taxon>Rhabditomorpha</taxon>
        <taxon>Rhabditoidea</taxon>
        <taxon>Rhabditidae</taxon>
        <taxon>Peloderinae</taxon>
        <taxon>Caenorhabditis</taxon>
    </lineage>
</organism>
<keyword evidence="5 13" id="KW-0732">Signal</keyword>
<name>A0A9P1MSA0_9PELO</name>
<dbReference type="CDD" id="cd02995">
    <property type="entry name" value="PDI_a_PDI_a'_C"/>
    <property type="match status" value="1"/>
</dbReference>
<evidence type="ECO:0000313" key="16">
    <source>
        <dbReference type="Proteomes" id="UP001152747"/>
    </source>
</evidence>
<dbReference type="FunFam" id="3.40.30.10:FF:000077">
    <property type="entry name" value="Protein disulfide-isomerase"/>
    <property type="match status" value="1"/>
</dbReference>
<accession>A0A9P1MSA0</accession>
<evidence type="ECO:0000256" key="4">
    <source>
        <dbReference type="ARBA" id="ARBA00012723"/>
    </source>
</evidence>
<dbReference type="InterPro" id="IPR036249">
    <property type="entry name" value="Thioredoxin-like_sf"/>
</dbReference>
<evidence type="ECO:0000256" key="12">
    <source>
        <dbReference type="RuleBase" id="RU004208"/>
    </source>
</evidence>
<dbReference type="GO" id="GO:0006457">
    <property type="term" value="P:protein folding"/>
    <property type="evidence" value="ECO:0007669"/>
    <property type="project" value="TreeGrafter"/>
</dbReference>
<keyword evidence="9 13" id="KW-0413">Isomerase</keyword>
<dbReference type="InterPro" id="IPR041868">
    <property type="entry name" value="PDIA3_PDI_b"/>
</dbReference>
<evidence type="ECO:0000256" key="13">
    <source>
        <dbReference type="RuleBase" id="RU361130"/>
    </source>
</evidence>
<dbReference type="EMBL" id="CANHGI010000001">
    <property type="protein sequence ID" value="CAI5437931.1"/>
    <property type="molecule type" value="Genomic_DNA"/>
</dbReference>
<dbReference type="InterPro" id="IPR005788">
    <property type="entry name" value="PDI_thioredoxin-like_dom"/>
</dbReference>
<feature type="disulfide bond" description="Redox-active" evidence="11">
    <location>
        <begin position="49"/>
        <end position="52"/>
    </location>
</feature>
<dbReference type="Gene3D" id="3.40.30.10">
    <property type="entry name" value="Glutaredoxin"/>
    <property type="match status" value="4"/>
</dbReference>
<keyword evidence="8 11" id="KW-1015">Disulfide bond</keyword>
<dbReference type="CDD" id="cd02961">
    <property type="entry name" value="PDI_a_family"/>
    <property type="match status" value="1"/>
</dbReference>
<dbReference type="FunFam" id="3.40.30.10:FF:000303">
    <property type="entry name" value="Protein disulfide-isomerase"/>
    <property type="match status" value="1"/>
</dbReference>
<comment type="catalytic activity">
    <reaction evidence="1 13">
        <text>Catalyzes the rearrangement of -S-S- bonds in proteins.</text>
        <dbReference type="EC" id="5.3.4.1"/>
    </reaction>
</comment>
<dbReference type="EC" id="5.3.4.1" evidence="4 13"/>
<dbReference type="InterPro" id="IPR017937">
    <property type="entry name" value="Thioredoxin_CS"/>
</dbReference>
<dbReference type="InterPro" id="IPR005792">
    <property type="entry name" value="Prot_disulphide_isomerase"/>
</dbReference>
<feature type="disulfide bond" description="Redox-active" evidence="11">
    <location>
        <begin position="392"/>
        <end position="395"/>
    </location>
</feature>
<comment type="caution">
    <text evidence="15">The sequence shown here is derived from an EMBL/GenBank/DDBJ whole genome shotgun (WGS) entry which is preliminary data.</text>
</comment>
<protein>
    <recommendedName>
        <fullName evidence="4 13">Protein disulfide-isomerase</fullName>
        <ecNumber evidence="4 13">5.3.4.1</ecNumber>
    </recommendedName>
</protein>
<dbReference type="InterPro" id="IPR013766">
    <property type="entry name" value="Thioredoxin_domain"/>
</dbReference>
<comment type="similarity">
    <text evidence="3 12">Belongs to the protein disulfide isomerase family.</text>
</comment>
<evidence type="ECO:0000259" key="14">
    <source>
        <dbReference type="PROSITE" id="PS51352"/>
    </source>
</evidence>
<dbReference type="NCBIfam" id="TIGR01130">
    <property type="entry name" value="ER_PDI_fam"/>
    <property type="match status" value="1"/>
</dbReference>
<dbReference type="PROSITE" id="PS00194">
    <property type="entry name" value="THIOREDOXIN_1"/>
    <property type="match status" value="2"/>
</dbReference>
<proteinExistence type="inferred from homology"/>
<dbReference type="CDD" id="cd03069">
    <property type="entry name" value="PDI_b_ERp57"/>
    <property type="match status" value="1"/>
</dbReference>
<evidence type="ECO:0000256" key="10">
    <source>
        <dbReference type="ARBA" id="ARBA00023284"/>
    </source>
</evidence>
<dbReference type="AlphaFoldDB" id="A0A9P1MSA0"/>
<dbReference type="CDD" id="cd03073">
    <property type="entry name" value="PDI_b'_ERp72_ERp57"/>
    <property type="match status" value="1"/>
</dbReference>
<dbReference type="PANTHER" id="PTHR18929">
    <property type="entry name" value="PROTEIN DISULFIDE ISOMERASE"/>
    <property type="match status" value="1"/>
</dbReference>
<feature type="domain" description="Thioredoxin" evidence="14">
    <location>
        <begin position="343"/>
        <end position="470"/>
    </location>
</feature>
<keyword evidence="6" id="KW-0677">Repeat</keyword>
<dbReference type="FunFam" id="3.40.30.10:FF:000045">
    <property type="entry name" value="Disulfide-isomerase A3"/>
    <property type="match status" value="1"/>
</dbReference>
<evidence type="ECO:0000313" key="15">
    <source>
        <dbReference type="EMBL" id="CAI5437931.1"/>
    </source>
</evidence>
<comment type="subcellular location">
    <subcellularLocation>
        <location evidence="2">Endoplasmic reticulum lumen</location>
    </subcellularLocation>
</comment>
<feature type="signal peptide" evidence="13">
    <location>
        <begin position="1"/>
        <end position="21"/>
    </location>
</feature>
<evidence type="ECO:0000256" key="3">
    <source>
        <dbReference type="ARBA" id="ARBA00006347"/>
    </source>
</evidence>
<reference evidence="15" key="1">
    <citation type="submission" date="2022-11" db="EMBL/GenBank/DDBJ databases">
        <authorList>
            <person name="Kikuchi T."/>
        </authorList>
    </citation>
    <scope>NUCLEOTIDE SEQUENCE</scope>
    <source>
        <strain evidence="15">PS1010</strain>
    </source>
</reference>
<feature type="chain" id="PRO_5040531835" description="Protein disulfide-isomerase" evidence="13">
    <location>
        <begin position="22"/>
        <end position="488"/>
    </location>
</feature>
<dbReference type="Pfam" id="PF13848">
    <property type="entry name" value="Thioredoxin_6"/>
    <property type="match status" value="1"/>
</dbReference>
<dbReference type="GO" id="GO:0005788">
    <property type="term" value="C:endoplasmic reticulum lumen"/>
    <property type="evidence" value="ECO:0007669"/>
    <property type="project" value="UniProtKB-SubCell"/>
</dbReference>
<gene>
    <name evidence="15" type="ORF">CAMP_LOCUS568</name>
</gene>
<dbReference type="Proteomes" id="UP001152747">
    <property type="component" value="Unassembled WGS sequence"/>
</dbReference>
<dbReference type="GO" id="GO:0034976">
    <property type="term" value="P:response to endoplasmic reticulum stress"/>
    <property type="evidence" value="ECO:0007669"/>
    <property type="project" value="TreeGrafter"/>
</dbReference>
<evidence type="ECO:0000256" key="5">
    <source>
        <dbReference type="ARBA" id="ARBA00022729"/>
    </source>
</evidence>
<evidence type="ECO:0000256" key="11">
    <source>
        <dbReference type="PIRSR" id="PIRSR605792-51"/>
    </source>
</evidence>
<dbReference type="PRINTS" id="PR00421">
    <property type="entry name" value="THIOREDOXIN"/>
</dbReference>